<proteinExistence type="predicted"/>
<dbReference type="Proteomes" id="UP000179266">
    <property type="component" value="Unassembled WGS sequence"/>
</dbReference>
<dbReference type="InterPro" id="IPR001753">
    <property type="entry name" value="Enoyl-CoA_hydra/iso"/>
</dbReference>
<accession>A0A1F7SAP7</accession>
<dbReference type="Gene3D" id="3.90.226.10">
    <property type="entry name" value="2-enoyl-CoA Hydratase, Chain A, domain 1"/>
    <property type="match status" value="1"/>
</dbReference>
<evidence type="ECO:0008006" key="3">
    <source>
        <dbReference type="Google" id="ProtNLM"/>
    </source>
</evidence>
<evidence type="ECO:0000313" key="1">
    <source>
        <dbReference type="EMBL" id="OGL50314.1"/>
    </source>
</evidence>
<dbReference type="Pfam" id="PF00378">
    <property type="entry name" value="ECH_1"/>
    <property type="match status" value="1"/>
</dbReference>
<dbReference type="GO" id="GO:0006635">
    <property type="term" value="P:fatty acid beta-oxidation"/>
    <property type="evidence" value="ECO:0007669"/>
    <property type="project" value="TreeGrafter"/>
</dbReference>
<dbReference type="SUPFAM" id="SSF52096">
    <property type="entry name" value="ClpP/crotonase"/>
    <property type="match status" value="1"/>
</dbReference>
<evidence type="ECO:0000313" key="2">
    <source>
        <dbReference type="Proteomes" id="UP000179266"/>
    </source>
</evidence>
<protein>
    <recommendedName>
        <fullName evidence="3">Enoyl-CoA hydratase</fullName>
    </recommendedName>
</protein>
<dbReference type="AlphaFoldDB" id="A0A1F7SAP7"/>
<dbReference type="EMBL" id="MGDD01000005">
    <property type="protein sequence ID" value="OGL50314.1"/>
    <property type="molecule type" value="Genomic_DNA"/>
</dbReference>
<sequence>MSKVTFEKMDSIAVLRMNNGVTNAISLELINDISEALITIGNEFQGMVLAGGDKFFSIGFDLPALIQYNRSEMTHYYSKFNEMALNLLTLPMPTCCVLSGHAVAGGYVIALTCDYRFGVSGNKRIGLNEIKLGVPVPYLADLILRQIVSDRIANDIIYGGEFITVSEANQHGLVDEVSSQTDVEKLAIEKIRAIAGYQKEAFSAIKSNRLETILAKYRNNFKTKSEVFIDCWFSEPTQSLLKEASRKFVR</sequence>
<organism evidence="1 2">
    <name type="scientific">Candidatus Schekmanbacteria bacterium RBG_13_48_7</name>
    <dbReference type="NCBI Taxonomy" id="1817878"/>
    <lineage>
        <taxon>Bacteria</taxon>
        <taxon>Candidatus Schekmaniibacteriota</taxon>
    </lineage>
</organism>
<dbReference type="PANTHER" id="PTHR11941:SF45">
    <property type="entry name" value="ENOYL-COA DELTA ISOMERASE 1, MITOCHONDRIAL"/>
    <property type="match status" value="1"/>
</dbReference>
<reference evidence="1 2" key="1">
    <citation type="journal article" date="2016" name="Nat. Commun.">
        <title>Thousands of microbial genomes shed light on interconnected biogeochemical processes in an aquifer system.</title>
        <authorList>
            <person name="Anantharaman K."/>
            <person name="Brown C.T."/>
            <person name="Hug L.A."/>
            <person name="Sharon I."/>
            <person name="Castelle C.J."/>
            <person name="Probst A.J."/>
            <person name="Thomas B.C."/>
            <person name="Singh A."/>
            <person name="Wilkins M.J."/>
            <person name="Karaoz U."/>
            <person name="Brodie E.L."/>
            <person name="Williams K.H."/>
            <person name="Hubbard S.S."/>
            <person name="Banfield J.F."/>
        </authorList>
    </citation>
    <scope>NUCLEOTIDE SEQUENCE [LARGE SCALE GENOMIC DNA]</scope>
</reference>
<comment type="caution">
    <text evidence="1">The sequence shown here is derived from an EMBL/GenBank/DDBJ whole genome shotgun (WGS) entry which is preliminary data.</text>
</comment>
<dbReference type="PANTHER" id="PTHR11941">
    <property type="entry name" value="ENOYL-COA HYDRATASE-RELATED"/>
    <property type="match status" value="1"/>
</dbReference>
<name>A0A1F7SAP7_9BACT</name>
<dbReference type="GO" id="GO:0003824">
    <property type="term" value="F:catalytic activity"/>
    <property type="evidence" value="ECO:0007669"/>
    <property type="project" value="UniProtKB-ARBA"/>
</dbReference>
<dbReference type="InterPro" id="IPR029045">
    <property type="entry name" value="ClpP/crotonase-like_dom_sf"/>
</dbReference>
<gene>
    <name evidence="1" type="ORF">A2161_03925</name>
</gene>
<dbReference type="CDD" id="cd06558">
    <property type="entry name" value="crotonase-like"/>
    <property type="match status" value="1"/>
</dbReference>